<feature type="region of interest" description="Disordered" evidence="1">
    <location>
        <begin position="1"/>
        <end position="47"/>
    </location>
</feature>
<evidence type="ECO:0000256" key="1">
    <source>
        <dbReference type="SAM" id="MobiDB-lite"/>
    </source>
</evidence>
<sequence>MAGTAFHSTAGQQAASVVPRQHQFGTVLQQQKGNENQRGKGSEVMEC</sequence>
<feature type="compositionally biased region" description="Polar residues" evidence="1">
    <location>
        <begin position="1"/>
        <end position="15"/>
    </location>
</feature>
<evidence type="ECO:0000313" key="3">
    <source>
        <dbReference type="Proteomes" id="UP001589795"/>
    </source>
</evidence>
<feature type="compositionally biased region" description="Polar residues" evidence="1">
    <location>
        <begin position="23"/>
        <end position="34"/>
    </location>
</feature>
<protein>
    <submittedName>
        <fullName evidence="2">Uncharacterized protein</fullName>
    </submittedName>
</protein>
<proteinExistence type="predicted"/>
<evidence type="ECO:0000313" key="2">
    <source>
        <dbReference type="EMBL" id="MFC0199214.1"/>
    </source>
</evidence>
<organism evidence="2 3">
    <name type="scientific">Paracoccus rhizosphaerae</name>
    <dbReference type="NCBI Taxonomy" id="1133347"/>
    <lineage>
        <taxon>Bacteria</taxon>
        <taxon>Pseudomonadati</taxon>
        <taxon>Pseudomonadota</taxon>
        <taxon>Alphaproteobacteria</taxon>
        <taxon>Rhodobacterales</taxon>
        <taxon>Paracoccaceae</taxon>
        <taxon>Paracoccus</taxon>
    </lineage>
</organism>
<keyword evidence="3" id="KW-1185">Reference proteome</keyword>
<reference evidence="2 3" key="1">
    <citation type="submission" date="2024-09" db="EMBL/GenBank/DDBJ databases">
        <authorList>
            <person name="Sun Q."/>
            <person name="Mori K."/>
        </authorList>
    </citation>
    <scope>NUCLEOTIDE SEQUENCE [LARGE SCALE GENOMIC DNA]</scope>
    <source>
        <strain evidence="2 3">CCM 7904</strain>
    </source>
</reference>
<accession>A0ABV6CER3</accession>
<comment type="caution">
    <text evidence="2">The sequence shown here is derived from an EMBL/GenBank/DDBJ whole genome shotgun (WGS) entry which is preliminary data.</text>
</comment>
<name>A0ABV6CER3_9RHOB</name>
<feature type="compositionally biased region" description="Basic and acidic residues" evidence="1">
    <location>
        <begin position="35"/>
        <end position="47"/>
    </location>
</feature>
<gene>
    <name evidence="2" type="ORF">ACFFIZ_02415</name>
</gene>
<dbReference type="EMBL" id="JBHLWQ010000022">
    <property type="protein sequence ID" value="MFC0199214.1"/>
    <property type="molecule type" value="Genomic_DNA"/>
</dbReference>
<dbReference type="Proteomes" id="UP001589795">
    <property type="component" value="Unassembled WGS sequence"/>
</dbReference>